<protein>
    <submittedName>
        <fullName evidence="1">Uncharacterized protein</fullName>
    </submittedName>
</protein>
<dbReference type="EnsemblPlants" id="LPERR11G08840.1">
    <property type="protein sequence ID" value="LPERR11G08840.1"/>
    <property type="gene ID" value="LPERR11G08840"/>
</dbReference>
<organism evidence="1 2">
    <name type="scientific">Leersia perrieri</name>
    <dbReference type="NCBI Taxonomy" id="77586"/>
    <lineage>
        <taxon>Eukaryota</taxon>
        <taxon>Viridiplantae</taxon>
        <taxon>Streptophyta</taxon>
        <taxon>Embryophyta</taxon>
        <taxon>Tracheophyta</taxon>
        <taxon>Spermatophyta</taxon>
        <taxon>Magnoliopsida</taxon>
        <taxon>Liliopsida</taxon>
        <taxon>Poales</taxon>
        <taxon>Poaceae</taxon>
        <taxon>BOP clade</taxon>
        <taxon>Oryzoideae</taxon>
        <taxon>Oryzeae</taxon>
        <taxon>Oryzinae</taxon>
        <taxon>Leersia</taxon>
    </lineage>
</organism>
<dbReference type="Gramene" id="LPERR11G08840.1">
    <property type="protein sequence ID" value="LPERR11G08840.1"/>
    <property type="gene ID" value="LPERR11G08840"/>
</dbReference>
<reference evidence="2" key="2">
    <citation type="submission" date="2013-12" db="EMBL/GenBank/DDBJ databases">
        <authorList>
            <person name="Yu Y."/>
            <person name="Lee S."/>
            <person name="de Baynast K."/>
            <person name="Wissotski M."/>
            <person name="Liu L."/>
            <person name="Talag J."/>
            <person name="Goicoechea J."/>
            <person name="Angelova A."/>
            <person name="Jetty R."/>
            <person name="Kudrna D."/>
            <person name="Golser W."/>
            <person name="Rivera L."/>
            <person name="Zhang J."/>
            <person name="Wing R."/>
        </authorList>
    </citation>
    <scope>NUCLEOTIDE SEQUENCE</scope>
</reference>
<reference evidence="1" key="3">
    <citation type="submission" date="2015-04" db="UniProtKB">
        <authorList>
            <consortium name="EnsemblPlants"/>
        </authorList>
    </citation>
    <scope>IDENTIFICATION</scope>
</reference>
<accession>A0A0D9XRD8</accession>
<name>A0A0D9XRD8_9ORYZ</name>
<proteinExistence type="predicted"/>
<keyword evidence="2" id="KW-1185">Reference proteome</keyword>
<evidence type="ECO:0000313" key="2">
    <source>
        <dbReference type="Proteomes" id="UP000032180"/>
    </source>
</evidence>
<dbReference type="AlphaFoldDB" id="A0A0D9XRD8"/>
<dbReference type="Proteomes" id="UP000032180">
    <property type="component" value="Chromosome 11"/>
</dbReference>
<sequence>MESNIGKVLVEIDDSDVEKFFCTICTDHKSMRNRSHCQGCPITSALTALSIILLIVCNVKGCFNIKTWQLWATFGRDDCRVDVTPICSAEAGYQGRPEDMP</sequence>
<reference evidence="1 2" key="1">
    <citation type="submission" date="2012-08" db="EMBL/GenBank/DDBJ databases">
        <title>Oryza genome evolution.</title>
        <authorList>
            <person name="Wing R.A."/>
        </authorList>
    </citation>
    <scope>NUCLEOTIDE SEQUENCE</scope>
</reference>
<dbReference type="HOGENOM" id="CLU_2295723_0_0_1"/>
<evidence type="ECO:0000313" key="1">
    <source>
        <dbReference type="EnsemblPlants" id="LPERR11G08840.1"/>
    </source>
</evidence>